<dbReference type="OrthoDB" id="1932457at2759"/>
<dbReference type="PANTHER" id="PTHR47290:SF4">
    <property type="entry name" value="RING FINGER PROTEIN"/>
    <property type="match status" value="1"/>
</dbReference>
<dbReference type="EMBL" id="CM035439">
    <property type="protein sequence ID" value="KAH7283746.1"/>
    <property type="molecule type" value="Genomic_DNA"/>
</dbReference>
<dbReference type="EMBL" id="CM035439">
    <property type="protein sequence ID" value="KAH7283747.1"/>
    <property type="molecule type" value="Genomic_DNA"/>
</dbReference>
<feature type="region of interest" description="Disordered" evidence="1">
    <location>
        <begin position="101"/>
        <end position="189"/>
    </location>
</feature>
<dbReference type="EMBL" id="CM035439">
    <property type="protein sequence ID" value="KAH7283748.1"/>
    <property type="molecule type" value="Genomic_DNA"/>
</dbReference>
<feature type="compositionally biased region" description="Basic and acidic residues" evidence="1">
    <location>
        <begin position="129"/>
        <end position="141"/>
    </location>
</feature>
<dbReference type="PANTHER" id="PTHR47290">
    <property type="entry name" value="RING FINGER PROTEIN"/>
    <property type="match status" value="1"/>
</dbReference>
<proteinExistence type="predicted"/>
<dbReference type="Proteomes" id="UP000825935">
    <property type="component" value="Chromosome 34"/>
</dbReference>
<feature type="compositionally biased region" description="Low complexity" evidence="1">
    <location>
        <begin position="142"/>
        <end position="154"/>
    </location>
</feature>
<comment type="caution">
    <text evidence="2">The sequence shown here is derived from an EMBL/GenBank/DDBJ whole genome shotgun (WGS) entry which is preliminary data.</text>
</comment>
<evidence type="ECO:0000256" key="1">
    <source>
        <dbReference type="SAM" id="MobiDB-lite"/>
    </source>
</evidence>
<organism evidence="2 3">
    <name type="scientific">Ceratopteris richardii</name>
    <name type="common">Triangle waterfern</name>
    <dbReference type="NCBI Taxonomy" id="49495"/>
    <lineage>
        <taxon>Eukaryota</taxon>
        <taxon>Viridiplantae</taxon>
        <taxon>Streptophyta</taxon>
        <taxon>Embryophyta</taxon>
        <taxon>Tracheophyta</taxon>
        <taxon>Polypodiopsida</taxon>
        <taxon>Polypodiidae</taxon>
        <taxon>Polypodiales</taxon>
        <taxon>Pteridineae</taxon>
        <taxon>Pteridaceae</taxon>
        <taxon>Parkerioideae</taxon>
        <taxon>Ceratopteris</taxon>
    </lineage>
</organism>
<gene>
    <name evidence="2" type="ORF">KP509_34G022200</name>
</gene>
<keyword evidence="3" id="KW-1185">Reference proteome</keyword>
<dbReference type="InterPro" id="IPR044171">
    <property type="entry name" value="LAX2-like"/>
</dbReference>
<dbReference type="EMBL" id="CM035439">
    <property type="protein sequence ID" value="KAH7283745.1"/>
    <property type="molecule type" value="Genomic_DNA"/>
</dbReference>
<name>A0A8T2QI02_CERRI</name>
<sequence>MPSTSKRGQRKLRDLPASQSTRSLITISRTVHVSQAFSDNMQPHEDHHTMSVDAHVHHKVIVSPDAKDEEAAAVVLQNMNLMQQPDLPPNHDRDIHASAEEEMEVEHDNRHLVSGRINNEGEDDNGNFYERRPIAPGRDSESSSSSATYSSGNSDLTAEPIVGSTADDGNGVDGHKSSDSGTSSTPSIRAPKNAMACEACINSSMSLAAVQICSQNLQSRNDKMSTVHDGVALSSSKISTMAGLVVPCRTTTPNGNHAAHLIPSPDYEDICVYGGEQRSHSACRGSSIKAKKCNMSKSSWLELSLGLNSNELEMAVAGKGMGATAGSDLKNNVEIYTASMEANPTEDGARSPVTLQLLPERQKDDLTAMSCHVLEPTLALPPCTFAQQESAADISRGMNYSSSSPSLVPSTVNHAAAQAMGMNLYSHNGAAQLPGMCGEGCATRSNPSSSSQSASAEYASSYANHTKQQIHQISNLGRIDPADLQLIHEGRRISTCADNHVSCTDDQKGSAYLSDKEALYEMSVQTVTSTSTVNMVGASRMVEPYQIYRPIISTGSWPLSIAGAGVPTLDVPSNNIEGSSHWRTCSLYTSGPQQPSHAGGISWQGLLGSVANESVGLYHSIRPLNTAAPGSYMHYSEGKRSSSVNTPERRHGHFVLDTTPSSRPGSSNPTLLTPQRLRLVSSRSSIGRKTGIWFSLQEADLDCPSDEVDDVQQRIPHPSPSQKLYLRIRDGEMRISVVKSYLMKKLGPLDSTNGNGDEVQITCRGQILSPTLTIQQVHDKIWLRDEDPKIERIGFQCKRKNQVRILQNRVMALCYQRSHTKNVTLNLLPF</sequence>
<dbReference type="AlphaFoldDB" id="A0A8T2QI02"/>
<protein>
    <submittedName>
        <fullName evidence="2">Uncharacterized protein</fullName>
    </submittedName>
</protein>
<evidence type="ECO:0000313" key="2">
    <source>
        <dbReference type="EMBL" id="KAH7283747.1"/>
    </source>
</evidence>
<reference evidence="2" key="1">
    <citation type="submission" date="2021-08" db="EMBL/GenBank/DDBJ databases">
        <title>WGS assembly of Ceratopteris richardii.</title>
        <authorList>
            <person name="Marchant D.B."/>
            <person name="Chen G."/>
            <person name="Jenkins J."/>
            <person name="Shu S."/>
            <person name="Leebens-Mack J."/>
            <person name="Grimwood J."/>
            <person name="Schmutz J."/>
            <person name="Soltis P."/>
            <person name="Soltis D."/>
            <person name="Chen Z.-H."/>
        </authorList>
    </citation>
    <scope>NUCLEOTIDE SEQUENCE</scope>
    <source>
        <strain evidence="2">Whitten #5841</strain>
        <tissue evidence="2">Leaf</tissue>
    </source>
</reference>
<accession>A0A8T2QI02</accession>
<feature type="compositionally biased region" description="Low complexity" evidence="1">
    <location>
        <begin position="448"/>
        <end position="460"/>
    </location>
</feature>
<feature type="region of interest" description="Disordered" evidence="1">
    <location>
        <begin position="441"/>
        <end position="460"/>
    </location>
</feature>
<evidence type="ECO:0000313" key="3">
    <source>
        <dbReference type="Proteomes" id="UP000825935"/>
    </source>
</evidence>
<feature type="region of interest" description="Disordered" evidence="1">
    <location>
        <begin position="1"/>
        <end position="20"/>
    </location>
</feature>